<evidence type="ECO:0000256" key="14">
    <source>
        <dbReference type="PIRSR" id="PIRSR000350-3"/>
    </source>
</evidence>
<dbReference type="EC" id="1.8.1.4" evidence="3 16"/>
<feature type="binding site" evidence="14">
    <location>
        <position position="115"/>
    </location>
    <ligand>
        <name>FAD</name>
        <dbReference type="ChEBI" id="CHEBI:57692"/>
    </ligand>
</feature>
<dbReference type="NCBIfam" id="TIGR01350">
    <property type="entry name" value="lipoamide_DH"/>
    <property type="match status" value="1"/>
</dbReference>
<keyword evidence="10" id="KW-1015">Disulfide bond</keyword>
<reference evidence="19 20" key="1">
    <citation type="journal article" date="2009" name="Stand. Genomic Sci.">
        <title>Complete genome sequence of Acidimicrobium ferrooxidans type strain (ICP).</title>
        <authorList>
            <person name="Clum A."/>
            <person name="Nolan M."/>
            <person name="Lang E."/>
            <person name="Glavina Del Rio T."/>
            <person name="Tice H."/>
            <person name="Copeland A."/>
            <person name="Cheng J.F."/>
            <person name="Lucas S."/>
            <person name="Chen F."/>
            <person name="Bruce D."/>
            <person name="Goodwin L."/>
            <person name="Pitluck S."/>
            <person name="Ivanova N."/>
            <person name="Mavrommatis K."/>
            <person name="Mikhailova N."/>
            <person name="Pati A."/>
            <person name="Chen A."/>
            <person name="Palaniappan K."/>
            <person name="Goker M."/>
            <person name="Spring S."/>
            <person name="Land M."/>
            <person name="Hauser L."/>
            <person name="Chang Y.J."/>
            <person name="Jeffries C.C."/>
            <person name="Chain P."/>
            <person name="Bristow J."/>
            <person name="Eisen J.A."/>
            <person name="Markowitz V."/>
            <person name="Hugenholtz P."/>
            <person name="Kyrpides N.C."/>
            <person name="Klenk H.P."/>
            <person name="Lapidus A."/>
        </authorList>
    </citation>
    <scope>NUCLEOTIDE SEQUENCE [LARGE SCALE GENOMIC DNA]</scope>
    <source>
        <strain evidence="20">DSM 10331 / JCM 15462 / NBRC 103882 / ICP</strain>
    </source>
</reference>
<dbReference type="Pfam" id="PF07992">
    <property type="entry name" value="Pyr_redox_2"/>
    <property type="match status" value="1"/>
</dbReference>
<proteinExistence type="inferred from homology"/>
<dbReference type="GO" id="GO:0004148">
    <property type="term" value="F:dihydrolipoyl dehydrogenase (NADH) activity"/>
    <property type="evidence" value="ECO:0007669"/>
    <property type="project" value="UniProtKB-EC"/>
</dbReference>
<feature type="binding site" evidence="14">
    <location>
        <begin position="176"/>
        <end position="183"/>
    </location>
    <ligand>
        <name>NAD(+)</name>
        <dbReference type="ChEBI" id="CHEBI:57540"/>
    </ligand>
</feature>
<dbReference type="InterPro" id="IPR023753">
    <property type="entry name" value="FAD/NAD-binding_dom"/>
</dbReference>
<dbReference type="InterPro" id="IPR006258">
    <property type="entry name" value="Lipoamide_DH"/>
</dbReference>
<evidence type="ECO:0000313" key="20">
    <source>
        <dbReference type="Proteomes" id="UP000000771"/>
    </source>
</evidence>
<feature type="domain" description="FAD/NAD(P)-binding" evidence="18">
    <location>
        <begin position="6"/>
        <end position="319"/>
    </location>
</feature>
<evidence type="ECO:0000256" key="6">
    <source>
        <dbReference type="ARBA" id="ARBA00022630"/>
    </source>
</evidence>
<keyword evidence="7 14" id="KW-0274">FAD</keyword>
<feature type="disulfide bond" description="Redox-active" evidence="15">
    <location>
        <begin position="43"/>
        <end position="48"/>
    </location>
</feature>
<comment type="cofactor">
    <cofactor evidence="14 16">
        <name>FAD</name>
        <dbReference type="ChEBI" id="CHEBI:57692"/>
    </cofactor>
    <text evidence="14 16">Binds 1 FAD per subunit.</text>
</comment>
<feature type="domain" description="Pyridine nucleotide-disulphide oxidoreductase dimerisation" evidence="17">
    <location>
        <begin position="339"/>
        <end position="446"/>
    </location>
</feature>
<dbReference type="PANTHER" id="PTHR22912">
    <property type="entry name" value="DISULFIDE OXIDOREDUCTASE"/>
    <property type="match status" value="1"/>
</dbReference>
<evidence type="ECO:0000256" key="15">
    <source>
        <dbReference type="PIRSR" id="PIRSR000350-4"/>
    </source>
</evidence>
<dbReference type="InterPro" id="IPR036188">
    <property type="entry name" value="FAD/NAD-bd_sf"/>
</dbReference>
<evidence type="ECO:0000256" key="8">
    <source>
        <dbReference type="ARBA" id="ARBA00023002"/>
    </source>
</evidence>
<evidence type="ECO:0000259" key="17">
    <source>
        <dbReference type="Pfam" id="PF02852"/>
    </source>
</evidence>
<dbReference type="SUPFAM" id="SSF51905">
    <property type="entry name" value="FAD/NAD(P)-binding domain"/>
    <property type="match status" value="1"/>
</dbReference>
<comment type="catalytic activity">
    <reaction evidence="12 16">
        <text>N(6)-[(R)-dihydrolipoyl]-L-lysyl-[protein] + NAD(+) = N(6)-[(R)-lipoyl]-L-lysyl-[protein] + NADH + H(+)</text>
        <dbReference type="Rhea" id="RHEA:15045"/>
        <dbReference type="Rhea" id="RHEA-COMP:10474"/>
        <dbReference type="Rhea" id="RHEA-COMP:10475"/>
        <dbReference type="ChEBI" id="CHEBI:15378"/>
        <dbReference type="ChEBI" id="CHEBI:57540"/>
        <dbReference type="ChEBI" id="CHEBI:57945"/>
        <dbReference type="ChEBI" id="CHEBI:83099"/>
        <dbReference type="ChEBI" id="CHEBI:83100"/>
        <dbReference type="EC" id="1.8.1.4"/>
    </reaction>
</comment>
<dbReference type="InterPro" id="IPR001100">
    <property type="entry name" value="Pyr_nuc-diS_OxRdtase"/>
</dbReference>
<dbReference type="eggNOG" id="COG1249">
    <property type="taxonomic scope" value="Bacteria"/>
</dbReference>
<evidence type="ECO:0000256" key="13">
    <source>
        <dbReference type="PIRSR" id="PIRSR000350-2"/>
    </source>
</evidence>
<evidence type="ECO:0000259" key="18">
    <source>
        <dbReference type="Pfam" id="PF07992"/>
    </source>
</evidence>
<evidence type="ECO:0000256" key="3">
    <source>
        <dbReference type="ARBA" id="ARBA00012608"/>
    </source>
</evidence>
<feature type="binding site" evidence="14">
    <location>
        <position position="199"/>
    </location>
    <ligand>
        <name>NAD(+)</name>
        <dbReference type="ChEBI" id="CHEBI:57540"/>
    </ligand>
</feature>
<evidence type="ECO:0000256" key="9">
    <source>
        <dbReference type="ARBA" id="ARBA00023027"/>
    </source>
</evidence>
<evidence type="ECO:0000256" key="4">
    <source>
        <dbReference type="ARBA" id="ARBA00016961"/>
    </source>
</evidence>
<dbReference type="AlphaFoldDB" id="C7LY59"/>
<dbReference type="InterPro" id="IPR004099">
    <property type="entry name" value="Pyr_nucl-diS_OxRdtase_dimer"/>
</dbReference>
<evidence type="ECO:0000256" key="1">
    <source>
        <dbReference type="ARBA" id="ARBA00004496"/>
    </source>
</evidence>
<sequence length="459" mass="47566">MSDSTYDVVILGAGPAGYAAALYGGSAGLSIAIVEQDRVGGTCLQRGCVPAKEFLETATVRRTIEAAGAFGIGATYTGLDFATAQARKQDVVAKLTGGLTGLMRSRGNTIVEGRGVYRGGGVIEVGGERLVGETVILAPGSVPRTIPGFDVDGEVVLTSDEVLSLTKLPDSVVIIGGGVIGCEFASMMADLGTKVTVVEALPQVLPGVDPDLVGILLRSFRRRGVTVRTGVGVSGLDRTGSGAVVRLADGTQVEAEQVVVAVGRRPNTDGVIDPASGVGLDERGFIKVDDQYRTSEAGVYAIGDAIATPQLAHVGFAEGVAVVKSILGEISPSVEYDKVPWCIYTHPEIAFAGLTEEQARAQGRDVIVKKDPLGGNSRARILGETDGMVKVVADRATHQLLGVHIVGPWATELLSPGYLAVNWEASAEEVAAFLQPHPTLSEAFGETVLALTGRSLHVG</sequence>
<dbReference type="GO" id="GO:0006103">
    <property type="term" value="P:2-oxoglutarate metabolic process"/>
    <property type="evidence" value="ECO:0007669"/>
    <property type="project" value="TreeGrafter"/>
</dbReference>
<keyword evidence="5" id="KW-0963">Cytoplasm</keyword>
<dbReference type="PANTHER" id="PTHR22912:SF217">
    <property type="entry name" value="DIHYDROLIPOYL DEHYDROGENASE"/>
    <property type="match status" value="1"/>
</dbReference>
<evidence type="ECO:0000256" key="5">
    <source>
        <dbReference type="ARBA" id="ARBA00022490"/>
    </source>
</evidence>
<dbReference type="Pfam" id="PF02852">
    <property type="entry name" value="Pyr_redox_dim"/>
    <property type="match status" value="1"/>
</dbReference>
<name>C7LY59_ACIFD</name>
<dbReference type="Gene3D" id="3.50.50.60">
    <property type="entry name" value="FAD/NAD(P)-binding domain"/>
    <property type="match status" value="2"/>
</dbReference>
<evidence type="ECO:0000256" key="16">
    <source>
        <dbReference type="RuleBase" id="RU003692"/>
    </source>
</evidence>
<dbReference type="STRING" id="525909.Afer_0717"/>
<dbReference type="PIRSF" id="PIRSF000350">
    <property type="entry name" value="Mercury_reductase_MerA"/>
    <property type="match status" value="1"/>
</dbReference>
<feature type="binding site" evidence="14">
    <location>
        <position position="263"/>
    </location>
    <ligand>
        <name>NAD(+)</name>
        <dbReference type="ChEBI" id="CHEBI:57540"/>
    </ligand>
</feature>
<keyword evidence="9 14" id="KW-0520">NAD</keyword>
<dbReference type="EMBL" id="CP001631">
    <property type="protein sequence ID" value="ACU53667.1"/>
    <property type="molecule type" value="Genomic_DNA"/>
</dbReference>
<evidence type="ECO:0000256" key="11">
    <source>
        <dbReference type="ARBA" id="ARBA00023284"/>
    </source>
</evidence>
<feature type="binding site" evidence="14">
    <location>
        <position position="304"/>
    </location>
    <ligand>
        <name>FAD</name>
        <dbReference type="ChEBI" id="CHEBI:57692"/>
    </ligand>
</feature>
<dbReference type="SUPFAM" id="SSF55424">
    <property type="entry name" value="FAD/NAD-linked reductases, dimerisation (C-terminal) domain"/>
    <property type="match status" value="1"/>
</dbReference>
<dbReference type="FunFam" id="3.30.390.30:FF:000001">
    <property type="entry name" value="Dihydrolipoyl dehydrogenase"/>
    <property type="match status" value="1"/>
</dbReference>
<organism evidence="19 20">
    <name type="scientific">Acidimicrobium ferrooxidans (strain DSM 10331 / JCM 15462 / NBRC 103882 / ICP)</name>
    <dbReference type="NCBI Taxonomy" id="525909"/>
    <lineage>
        <taxon>Bacteria</taxon>
        <taxon>Bacillati</taxon>
        <taxon>Actinomycetota</taxon>
        <taxon>Acidimicrobiia</taxon>
        <taxon>Acidimicrobiales</taxon>
        <taxon>Acidimicrobiaceae</taxon>
        <taxon>Acidimicrobium</taxon>
    </lineage>
</organism>
<dbReference type="HOGENOM" id="CLU_016755_0_2_11"/>
<dbReference type="InterPro" id="IPR050151">
    <property type="entry name" value="Class-I_Pyr_Nuc-Dis_Oxidored"/>
</dbReference>
<dbReference type="InterPro" id="IPR016156">
    <property type="entry name" value="FAD/NAD-linked_Rdtase_dimer_sf"/>
</dbReference>
<gene>
    <name evidence="19" type="ordered locus">Afer_0717</name>
</gene>
<keyword evidence="20" id="KW-1185">Reference proteome</keyword>
<dbReference type="Proteomes" id="UP000000771">
    <property type="component" value="Chromosome"/>
</dbReference>
<dbReference type="KEGG" id="afo:Afer_0717"/>
<dbReference type="GO" id="GO:0050660">
    <property type="term" value="F:flavin adenine dinucleotide binding"/>
    <property type="evidence" value="ECO:0007669"/>
    <property type="project" value="InterPro"/>
</dbReference>
<dbReference type="Gene3D" id="3.30.390.30">
    <property type="match status" value="1"/>
</dbReference>
<dbReference type="InterPro" id="IPR012999">
    <property type="entry name" value="Pyr_OxRdtase_I_AS"/>
</dbReference>
<keyword evidence="6 16" id="KW-0285">Flavoprotein</keyword>
<evidence type="ECO:0000313" key="19">
    <source>
        <dbReference type="EMBL" id="ACU53667.1"/>
    </source>
</evidence>
<comment type="subcellular location">
    <subcellularLocation>
        <location evidence="1">Cytoplasm</location>
    </subcellularLocation>
</comment>
<evidence type="ECO:0000256" key="7">
    <source>
        <dbReference type="ARBA" id="ARBA00022827"/>
    </source>
</evidence>
<keyword evidence="14" id="KW-0547">Nucleotide-binding</keyword>
<accession>C7LY59</accession>
<dbReference type="PRINTS" id="PR00368">
    <property type="entry name" value="FADPNR"/>
</dbReference>
<evidence type="ECO:0000256" key="10">
    <source>
        <dbReference type="ARBA" id="ARBA00023157"/>
    </source>
</evidence>
<dbReference type="RefSeq" id="WP_015798156.1">
    <property type="nucleotide sequence ID" value="NC_013124.1"/>
</dbReference>
<keyword evidence="8 16" id="KW-0560">Oxidoreductase</keyword>
<dbReference type="GO" id="GO:0005737">
    <property type="term" value="C:cytoplasm"/>
    <property type="evidence" value="ECO:0007669"/>
    <property type="project" value="UniProtKB-SubCell"/>
</dbReference>
<evidence type="ECO:0000256" key="2">
    <source>
        <dbReference type="ARBA" id="ARBA00007532"/>
    </source>
</evidence>
<dbReference type="PROSITE" id="PS00076">
    <property type="entry name" value="PYRIDINE_REDOX_1"/>
    <property type="match status" value="1"/>
</dbReference>
<protein>
    <recommendedName>
        <fullName evidence="4 16">Dihydrolipoyl dehydrogenase</fullName>
        <ecNumber evidence="3 16">1.8.1.4</ecNumber>
    </recommendedName>
</protein>
<evidence type="ECO:0000256" key="12">
    <source>
        <dbReference type="ARBA" id="ARBA00049187"/>
    </source>
</evidence>
<feature type="active site" description="Proton acceptor" evidence="13">
    <location>
        <position position="437"/>
    </location>
</feature>
<keyword evidence="11 16" id="KW-0676">Redox-active center</keyword>
<dbReference type="PRINTS" id="PR00411">
    <property type="entry name" value="PNDRDTASEI"/>
</dbReference>
<dbReference type="OrthoDB" id="4678789at2"/>
<comment type="similarity">
    <text evidence="2 16">Belongs to the class-I pyridine nucleotide-disulfide oxidoreductase family.</text>
</comment>
<feature type="binding site" evidence="14">
    <location>
        <position position="52"/>
    </location>
    <ligand>
        <name>FAD</name>
        <dbReference type="ChEBI" id="CHEBI:57692"/>
    </ligand>
</feature>
<comment type="miscellaneous">
    <text evidence="16">The active site is a redox-active disulfide bond.</text>
</comment>